<dbReference type="GO" id="GO:0005524">
    <property type="term" value="F:ATP binding"/>
    <property type="evidence" value="ECO:0007669"/>
    <property type="project" value="InterPro"/>
</dbReference>
<protein>
    <recommendedName>
        <fullName evidence="5">Helicase</fullName>
    </recommendedName>
</protein>
<proteinExistence type="predicted"/>
<dbReference type="Pfam" id="PF00176">
    <property type="entry name" value="SNF2-rel_dom"/>
    <property type="match status" value="1"/>
</dbReference>
<evidence type="ECO:0000259" key="1">
    <source>
        <dbReference type="Pfam" id="PF00176"/>
    </source>
</evidence>
<dbReference type="Gene3D" id="3.40.50.10810">
    <property type="entry name" value="Tandem AAA-ATPase domain"/>
    <property type="match status" value="1"/>
</dbReference>
<gene>
    <name evidence="3" type="ORF">RF819_02895</name>
</gene>
<dbReference type="Gene3D" id="3.40.50.300">
    <property type="entry name" value="P-loop containing nucleotide triphosphate hydrolases"/>
    <property type="match status" value="1"/>
</dbReference>
<accession>A0A1T1ANU1</accession>
<dbReference type="InterPro" id="IPR027417">
    <property type="entry name" value="P-loop_NTPase"/>
</dbReference>
<dbReference type="Pfam" id="PF00271">
    <property type="entry name" value="Helicase_C"/>
    <property type="match status" value="1"/>
</dbReference>
<dbReference type="Proteomes" id="UP000190750">
    <property type="component" value="Unassembled WGS sequence"/>
</dbReference>
<evidence type="ECO:0000313" key="3">
    <source>
        <dbReference type="EMBL" id="OOV05796.1"/>
    </source>
</evidence>
<feature type="domain" description="SNF2 N-terminal" evidence="1">
    <location>
        <begin position="49"/>
        <end position="283"/>
    </location>
</feature>
<dbReference type="OrthoDB" id="9760715at2"/>
<evidence type="ECO:0008006" key="5">
    <source>
        <dbReference type="Google" id="ProtNLM"/>
    </source>
</evidence>
<dbReference type="STRING" id="28066.RF819_02895"/>
<dbReference type="RefSeq" id="WP_078363578.1">
    <property type="nucleotide sequence ID" value="NZ_MTJN01000002.1"/>
</dbReference>
<evidence type="ECO:0000313" key="4">
    <source>
        <dbReference type="Proteomes" id="UP000190750"/>
    </source>
</evidence>
<dbReference type="EMBL" id="MTJN01000002">
    <property type="protein sequence ID" value="OOV05796.1"/>
    <property type="molecule type" value="Genomic_DNA"/>
</dbReference>
<reference evidence="3 4" key="1">
    <citation type="submission" date="2017-01" db="EMBL/GenBank/DDBJ databases">
        <title>Genome sequencing of Rhodoferax fermentans JCM 7819.</title>
        <authorList>
            <person name="Kim Y.J."/>
            <person name="Farh M.E.-A."/>
            <person name="Yang D.-C."/>
        </authorList>
    </citation>
    <scope>NUCLEOTIDE SEQUENCE [LARGE SCALE GENOMIC DNA]</scope>
    <source>
        <strain evidence="3 4">JCM 7819</strain>
    </source>
</reference>
<keyword evidence="4" id="KW-1185">Reference proteome</keyword>
<dbReference type="AlphaFoldDB" id="A0A1T1ANU1"/>
<dbReference type="InterPro" id="IPR001650">
    <property type="entry name" value="Helicase_C-like"/>
</dbReference>
<evidence type="ECO:0000259" key="2">
    <source>
        <dbReference type="Pfam" id="PF00271"/>
    </source>
</evidence>
<sequence>MASHKPPPLFKHQGQTKKALKNAHRFFDQSEPGTGKTRVEVEDFAERRARGGKPAIVLATRSTMDSAWGDDFKKYAPDLKVAVAYANNREKAFASGADVYITNHDAVNWLAKQKAPFWKKFEGGTLVVDESTAFKHNTSMRSKNAAKIIKRFEWRRMMSGLADPNGILDLWHQYFLLDEGKRLGKSFFGFRSAVCTPQQVGPMPNMVKWVEKEGIANIVAALVKDITIKHLFEECVDIPPNHEYTRAVTLGTKHAKHYTEMAEDMVTMAKGQVLSAVNKAVLCIKLLQIASGAVYNSEETGYTRFDTDRYELVLDLVQECEHSVVFFQWEHQRDELVKEAERRGLNFAVYDGKTTDKERKAITEDFQKGAYDCIFAHPKSAAHGLTWVKGTRTIWASPSSNLEWYRQGLKRIYRIGQTQKTETITIIAAGTYDEVEWERLTGKCLRSDEFTQKLKEFLS</sequence>
<dbReference type="InterPro" id="IPR038718">
    <property type="entry name" value="SNF2-like_sf"/>
</dbReference>
<dbReference type="SUPFAM" id="SSF52540">
    <property type="entry name" value="P-loop containing nucleoside triphosphate hydrolases"/>
    <property type="match status" value="2"/>
</dbReference>
<organism evidence="3 4">
    <name type="scientific">Rhodoferax fermentans</name>
    <dbReference type="NCBI Taxonomy" id="28066"/>
    <lineage>
        <taxon>Bacteria</taxon>
        <taxon>Pseudomonadati</taxon>
        <taxon>Pseudomonadota</taxon>
        <taxon>Betaproteobacteria</taxon>
        <taxon>Burkholderiales</taxon>
        <taxon>Comamonadaceae</taxon>
        <taxon>Rhodoferax</taxon>
    </lineage>
</organism>
<dbReference type="PANTHER" id="PTHR10799">
    <property type="entry name" value="SNF2/RAD54 HELICASE FAMILY"/>
    <property type="match status" value="1"/>
</dbReference>
<name>A0A1T1ANU1_RHOFE</name>
<dbReference type="InterPro" id="IPR000330">
    <property type="entry name" value="SNF2_N"/>
</dbReference>
<comment type="caution">
    <text evidence="3">The sequence shown here is derived from an EMBL/GenBank/DDBJ whole genome shotgun (WGS) entry which is preliminary data.</text>
</comment>
<feature type="domain" description="Helicase C-terminal" evidence="2">
    <location>
        <begin position="311"/>
        <end position="416"/>
    </location>
</feature>